<dbReference type="EMBL" id="ABCB02000018">
    <property type="protein sequence ID" value="EDO61280.1"/>
    <property type="molecule type" value="Genomic_DNA"/>
</dbReference>
<reference evidence="1 3" key="1">
    <citation type="submission" date="2007-08" db="EMBL/GenBank/DDBJ databases">
        <title>Draft genome sequence of Clostridium leptum (DSM 753).</title>
        <authorList>
            <person name="Sudarsanam P."/>
            <person name="Ley R."/>
            <person name="Guruge J."/>
            <person name="Turnbaugh P.J."/>
            <person name="Mahowald M."/>
            <person name="Liep D."/>
            <person name="Gordon J."/>
        </authorList>
    </citation>
    <scope>NUCLEOTIDE SEQUENCE [LARGE SCALE GENOMIC DNA]</scope>
    <source>
        <strain evidence="1 3">DSM 753</strain>
    </source>
</reference>
<dbReference type="AlphaFoldDB" id="A7VSY4"/>
<reference evidence="1 3" key="2">
    <citation type="submission" date="2007-08" db="EMBL/GenBank/DDBJ databases">
        <authorList>
            <person name="Fulton L."/>
            <person name="Clifton S."/>
            <person name="Fulton B."/>
            <person name="Xu J."/>
            <person name="Minx P."/>
            <person name="Pepin K.H."/>
            <person name="Johnson M."/>
            <person name="Thiruvilangam P."/>
            <person name="Bhonagiri V."/>
            <person name="Nash W.E."/>
            <person name="Wang C."/>
            <person name="Mardis E.R."/>
            <person name="Wilson R.K."/>
        </authorList>
    </citation>
    <scope>NUCLEOTIDE SEQUENCE [LARGE SCALE GENOMIC DNA]</scope>
    <source>
        <strain evidence="1 3">DSM 753</strain>
    </source>
</reference>
<protein>
    <recommendedName>
        <fullName evidence="5">Transcriptional regulator TetR C-terminal Firmicutes type domain-containing protein</fullName>
    </recommendedName>
</protein>
<comment type="caution">
    <text evidence="1">The sequence shown here is derived from an EMBL/GenBank/DDBJ whole genome shotgun (WGS) entry which is preliminary data.</text>
</comment>
<keyword evidence="4" id="KW-1185">Reference proteome</keyword>
<dbReference type="EMBL" id="NOXF01000005">
    <property type="protein sequence ID" value="PEQ24544.1"/>
    <property type="molecule type" value="Genomic_DNA"/>
</dbReference>
<name>A7VSY4_9FIRM</name>
<evidence type="ECO:0008006" key="5">
    <source>
        <dbReference type="Google" id="ProtNLM"/>
    </source>
</evidence>
<sequence length="75" mass="8673">MEEDRFENLPVLFSRLDTKKDHWASGLPTDTIKDKYSAVGKMGLINSITRKWLESGAKESPEEMIDYIMSFITLF</sequence>
<dbReference type="Proteomes" id="UP000220611">
    <property type="component" value="Unassembled WGS sequence"/>
</dbReference>
<dbReference type="Proteomes" id="UP000003490">
    <property type="component" value="Unassembled WGS sequence"/>
</dbReference>
<evidence type="ECO:0000313" key="3">
    <source>
        <dbReference type="Proteomes" id="UP000003490"/>
    </source>
</evidence>
<evidence type="ECO:0000313" key="1">
    <source>
        <dbReference type="EMBL" id="EDO61280.1"/>
    </source>
</evidence>
<evidence type="ECO:0000313" key="2">
    <source>
        <dbReference type="EMBL" id="PEQ24544.1"/>
    </source>
</evidence>
<gene>
    <name evidence="2" type="ORF">CH238_08250</name>
    <name evidence="1" type="ORF">CLOLEP_01675</name>
</gene>
<dbReference type="HOGENOM" id="CLU_2664620_0_0_9"/>
<accession>A7VSY4</accession>
<reference evidence="2 4" key="3">
    <citation type="submission" date="2017-07" db="EMBL/GenBank/DDBJ databases">
        <title>Prevalence of linear plasmids in Cutibacterium (Propionibacterium) acnes isolates obtained from prostatic tissue.</title>
        <authorList>
            <person name="Davidsson S."/>
            <person name="Carlsson J."/>
            <person name="Molling P."/>
            <person name="Andren O."/>
            <person name="Andersson S.-O."/>
            <person name="Brzuszkiewicz E."/>
            <person name="Poehlein A."/>
            <person name="Al-Zeer M."/>
            <person name="Brinkmann V."/>
            <person name="Scavenius C."/>
            <person name="Nazipi S."/>
            <person name="Soderquist B."/>
            <person name="Bruggemann H."/>
        </authorList>
    </citation>
    <scope>NUCLEOTIDE SEQUENCE [LARGE SCALE GENOMIC DNA]</scope>
    <source>
        <strain evidence="2 4">DSM 753</strain>
    </source>
</reference>
<proteinExistence type="predicted"/>
<evidence type="ECO:0000313" key="4">
    <source>
        <dbReference type="Proteomes" id="UP000220611"/>
    </source>
</evidence>
<organism evidence="1 3">
    <name type="scientific">[Clostridium] leptum DSM 753</name>
    <dbReference type="NCBI Taxonomy" id="428125"/>
    <lineage>
        <taxon>Bacteria</taxon>
        <taxon>Bacillati</taxon>
        <taxon>Bacillota</taxon>
        <taxon>Clostridia</taxon>
        <taxon>Eubacteriales</taxon>
        <taxon>Oscillospiraceae</taxon>
        <taxon>Oscillospiraceae incertae sedis</taxon>
    </lineage>
</organism>